<keyword evidence="1" id="KW-0472">Membrane</keyword>
<sequence length="133" mass="14324">MYTHVYYLLFYFQSVKGTSSEGSIPYLASITVSPLIVGGVITKIGYYVPFWAGVQVPFLDVQAVLSAKDMPVGNVVIVFFNSLGGAISISIAQNPSLSRIMPLLNQPEGVLVAYIYAIDHAFIFPIAVAGVAF</sequence>
<feature type="transmembrane region" description="Helical" evidence="1">
    <location>
        <begin position="72"/>
        <end position="91"/>
    </location>
</feature>
<dbReference type="Proteomes" id="UP000308199">
    <property type="component" value="Unassembled WGS sequence"/>
</dbReference>
<gene>
    <name evidence="2" type="ORF">EW145_g1614</name>
</gene>
<keyword evidence="1" id="KW-1133">Transmembrane helix</keyword>
<organism evidence="2 3">
    <name type="scientific">Phellinidium pouzarii</name>
    <dbReference type="NCBI Taxonomy" id="167371"/>
    <lineage>
        <taxon>Eukaryota</taxon>
        <taxon>Fungi</taxon>
        <taxon>Dikarya</taxon>
        <taxon>Basidiomycota</taxon>
        <taxon>Agaricomycotina</taxon>
        <taxon>Agaricomycetes</taxon>
        <taxon>Hymenochaetales</taxon>
        <taxon>Hymenochaetaceae</taxon>
        <taxon>Phellinidium</taxon>
    </lineage>
</organism>
<evidence type="ECO:0000256" key="1">
    <source>
        <dbReference type="SAM" id="Phobius"/>
    </source>
</evidence>
<evidence type="ECO:0000313" key="2">
    <source>
        <dbReference type="EMBL" id="THH10012.1"/>
    </source>
</evidence>
<keyword evidence="1" id="KW-0812">Transmembrane</keyword>
<comment type="caution">
    <text evidence="2">The sequence shown here is derived from an EMBL/GenBank/DDBJ whole genome shotgun (WGS) entry which is preliminary data.</text>
</comment>
<feature type="transmembrane region" description="Helical" evidence="1">
    <location>
        <begin position="111"/>
        <end position="132"/>
    </location>
</feature>
<proteinExistence type="predicted"/>
<accession>A0A4S4LDU4</accession>
<reference evidence="2 3" key="1">
    <citation type="submission" date="2019-02" db="EMBL/GenBank/DDBJ databases">
        <title>Genome sequencing of the rare red list fungi Phellinidium pouzarii.</title>
        <authorList>
            <person name="Buettner E."/>
            <person name="Kellner H."/>
        </authorList>
    </citation>
    <scope>NUCLEOTIDE SEQUENCE [LARGE SCALE GENOMIC DNA]</scope>
    <source>
        <strain evidence="2 3">DSM 108285</strain>
    </source>
</reference>
<keyword evidence="3" id="KW-1185">Reference proteome</keyword>
<evidence type="ECO:0000313" key="3">
    <source>
        <dbReference type="Proteomes" id="UP000308199"/>
    </source>
</evidence>
<dbReference type="AlphaFoldDB" id="A0A4S4LDU4"/>
<protein>
    <submittedName>
        <fullName evidence="2">Uncharacterized protein</fullName>
    </submittedName>
</protein>
<name>A0A4S4LDU4_9AGAM</name>
<dbReference type="EMBL" id="SGPK01000047">
    <property type="protein sequence ID" value="THH10012.1"/>
    <property type="molecule type" value="Genomic_DNA"/>
</dbReference>
<dbReference type="OrthoDB" id="10021397at2759"/>